<name>A0A8B7MSZ3_PHODC</name>
<proteinExistence type="predicted"/>
<dbReference type="Proteomes" id="UP000228380">
    <property type="component" value="Chromosome 14"/>
</dbReference>
<dbReference type="OrthoDB" id="1924480at2759"/>
<gene>
    <name evidence="2" type="primary">LOC103699511</name>
</gene>
<reference evidence="2" key="2">
    <citation type="submission" date="2025-08" db="UniProtKB">
        <authorList>
            <consortium name="RefSeq"/>
        </authorList>
    </citation>
    <scope>IDENTIFICATION</scope>
    <source>
        <tissue evidence="2">Young leaves</tissue>
    </source>
</reference>
<dbReference type="PANTHER" id="PTHR35995:SF1">
    <property type="entry name" value="OS04G0690500 PROTEIN"/>
    <property type="match status" value="1"/>
</dbReference>
<organism evidence="1 2">
    <name type="scientific">Phoenix dactylifera</name>
    <name type="common">Date palm</name>
    <dbReference type="NCBI Taxonomy" id="42345"/>
    <lineage>
        <taxon>Eukaryota</taxon>
        <taxon>Viridiplantae</taxon>
        <taxon>Streptophyta</taxon>
        <taxon>Embryophyta</taxon>
        <taxon>Tracheophyta</taxon>
        <taxon>Spermatophyta</taxon>
        <taxon>Magnoliopsida</taxon>
        <taxon>Liliopsida</taxon>
        <taxon>Arecaceae</taxon>
        <taxon>Coryphoideae</taxon>
        <taxon>Phoeniceae</taxon>
        <taxon>Phoenix</taxon>
    </lineage>
</organism>
<evidence type="ECO:0000313" key="1">
    <source>
        <dbReference type="Proteomes" id="UP000228380"/>
    </source>
</evidence>
<dbReference type="KEGG" id="pda:103699511"/>
<dbReference type="RefSeq" id="XP_017696577.2">
    <property type="nucleotide sequence ID" value="XM_017841088.3"/>
</dbReference>
<reference evidence="1" key="1">
    <citation type="journal article" date="2019" name="Nat. Commun.">
        <title>Genome-wide association mapping of date palm fruit traits.</title>
        <authorList>
            <person name="Hazzouri K.M."/>
            <person name="Gros-Balthazard M."/>
            <person name="Flowers J.M."/>
            <person name="Copetti D."/>
            <person name="Lemansour A."/>
            <person name="Lebrun M."/>
            <person name="Masmoudi K."/>
            <person name="Ferrand S."/>
            <person name="Dhar M.I."/>
            <person name="Fresquez Z.A."/>
            <person name="Rosas U."/>
            <person name="Zhang J."/>
            <person name="Talag J."/>
            <person name="Lee S."/>
            <person name="Kudrna D."/>
            <person name="Powell R.F."/>
            <person name="Leitch I.J."/>
            <person name="Krueger R.R."/>
            <person name="Wing R.A."/>
            <person name="Amiri K.M.A."/>
            <person name="Purugganan M.D."/>
        </authorList>
    </citation>
    <scope>NUCLEOTIDE SEQUENCE [LARGE SCALE GENOMIC DNA]</scope>
    <source>
        <strain evidence="1">cv. Khalas</strain>
    </source>
</reference>
<dbReference type="AlphaFoldDB" id="A0A8B7MSZ3"/>
<keyword evidence="1" id="KW-1185">Reference proteome</keyword>
<sequence>MDMQTNLRVNLAFHYHPFLFTNNYSLSLPPLLISSNLSTMNGYGEELPRCYFHPRQIVVGICSLCLRERLLCLAAKQGHQHQAKDTHRSFRVLKGKLTIYLPRFFVLSSILHRFRFQHQRTNDSFNEGSDVASQDSFMTIEFDNEQHGPQGHERSTMKASLKLVDSTSSSHQAMPWQHKNGGNVVEYDKQPGVPRWRKRIGRLFKLARWKMATR</sequence>
<evidence type="ECO:0000313" key="2">
    <source>
        <dbReference type="RefSeq" id="XP_017696577.2"/>
    </source>
</evidence>
<dbReference type="PANTHER" id="PTHR35995">
    <property type="entry name" value="OS04G0690500 PROTEIN"/>
    <property type="match status" value="1"/>
</dbReference>
<protein>
    <submittedName>
        <fullName evidence="2">Uncharacterized protein LOC103699511</fullName>
    </submittedName>
</protein>
<accession>A0A8B7MSZ3</accession>
<dbReference type="GeneID" id="103699511"/>